<dbReference type="InterPro" id="IPR013197">
    <property type="entry name" value="RNA_pol_III_RPC82-rel_HTH"/>
</dbReference>
<keyword evidence="6 9" id="KW-0804">Transcription</keyword>
<dbReference type="STRING" id="703135.A0A2A9NN44"/>
<dbReference type="OrthoDB" id="272392at2759"/>
<dbReference type="Gene3D" id="1.10.10.10">
    <property type="entry name" value="Winged helix-like DNA-binding domain superfamily/Winged helix DNA-binding domain"/>
    <property type="match status" value="4"/>
</dbReference>
<evidence type="ECO:0000256" key="10">
    <source>
        <dbReference type="SAM" id="MobiDB-lite"/>
    </source>
</evidence>
<evidence type="ECO:0000313" key="14">
    <source>
        <dbReference type="EMBL" id="PFH49102.1"/>
    </source>
</evidence>
<comment type="function">
    <text evidence="8 9">DNA-dependent RNA polymerase catalyzes the transcription of DNA into RNA using the four ribonucleoside triphosphates as substrates. Specific core component of RNA polymerase III which synthesizes small RNAs, such as 5S rRNA and tRNAs.</text>
</comment>
<dbReference type="InterPro" id="IPR036388">
    <property type="entry name" value="WH-like_DNA-bd_sf"/>
</dbReference>
<name>A0A2A9NN44_9AGAR</name>
<keyword evidence="5 9" id="KW-0240">DNA-directed RNA polymerase</keyword>
<dbReference type="Pfam" id="PF08221">
    <property type="entry name" value="HTH_9"/>
    <property type="match status" value="1"/>
</dbReference>
<comment type="subunit">
    <text evidence="3 9">Component of the RNA polymerase III (Pol III) complex consisting of 17 subunits.</text>
</comment>
<comment type="similarity">
    <text evidence="2 9">Belongs to the RNA polymerase beta chain family.</text>
</comment>
<evidence type="ECO:0000256" key="7">
    <source>
        <dbReference type="ARBA" id="ARBA00023242"/>
    </source>
</evidence>
<evidence type="ECO:0000256" key="2">
    <source>
        <dbReference type="ARBA" id="ARBA00006835"/>
    </source>
</evidence>
<dbReference type="Gene3D" id="6.10.140.1450">
    <property type="match status" value="1"/>
</dbReference>
<feature type="domain" description="RNA polymerase III Rpc82 C -terminal" evidence="11">
    <location>
        <begin position="147"/>
        <end position="327"/>
    </location>
</feature>
<evidence type="ECO:0000259" key="12">
    <source>
        <dbReference type="Pfam" id="PF08221"/>
    </source>
</evidence>
<dbReference type="GO" id="GO:0006351">
    <property type="term" value="P:DNA-templated transcription"/>
    <property type="evidence" value="ECO:0007669"/>
    <property type="project" value="InterPro"/>
</dbReference>
<reference evidence="14 15" key="1">
    <citation type="submission" date="2014-02" db="EMBL/GenBank/DDBJ databases">
        <title>Transposable element dynamics among asymbiotic and ectomycorrhizal Amanita fungi.</title>
        <authorList>
            <consortium name="DOE Joint Genome Institute"/>
            <person name="Hess J."/>
            <person name="Skrede I."/>
            <person name="Wolfe B."/>
            <person name="LaButti K."/>
            <person name="Ohm R.A."/>
            <person name="Grigoriev I.V."/>
            <person name="Pringle A."/>
        </authorList>
    </citation>
    <scope>NUCLEOTIDE SEQUENCE [LARGE SCALE GENOMIC DNA]</scope>
    <source>
        <strain evidence="14 15">SKay4041</strain>
    </source>
</reference>
<dbReference type="InterPro" id="IPR039748">
    <property type="entry name" value="RPC3"/>
</dbReference>
<evidence type="ECO:0000259" key="13">
    <source>
        <dbReference type="Pfam" id="PF22536"/>
    </source>
</evidence>
<evidence type="ECO:0000256" key="5">
    <source>
        <dbReference type="ARBA" id="ARBA00022478"/>
    </source>
</evidence>
<sequence length="550" mass="62239">MVDAHTSRLCVQIIRSHFGPLTAEVASTLLTRGRLSFAQLLRYSDAGVRSKQRSVRAAVLVLVQHNVLWHAQSEEEGEVFEVNVEECLMRLRFGRFLYLTEELFGKAAMEIVQLIMDHGKLRPPDILEKLHLAGSHDVKTIAVYQQALHRLVSGCYLKPSTMLSHISPRDKQIQYEAEEKAKVTGIPTAKELRQMKEAALARLKREEEEAEKVGLKRKVKDPPGHRSSKKAKTVEEVEEVDDNVHFRLNYEKYNIHIRNALIVKAAGERFNSGAARVLEATLKVTESNQKKLTDTKTGPISIANILMQFTDEDDLSSGLVYSSSKKTSLPNCVKDYLGLLSSADNPSPAGKAAAFTSFLNSKVQVEFEVIGSRLRQRVLEAMTLEKHGTAGVRIVRLLLEMGKMDEKQVAKTVMMAPKDIRPLLTALATDAFISMQEVPKSADRNPTRTFYLWYVDLQKAYSVLLCNLYKTLYNIGARRQSESEGAEIKAVLEKRERIDVIQDESLLSRLERELLKDWQEKQERLVVLEMRVEESVFVLRDMGVFGINDD</sequence>
<dbReference type="Proteomes" id="UP000242287">
    <property type="component" value="Unassembled WGS sequence"/>
</dbReference>
<keyword evidence="15" id="KW-1185">Reference proteome</keyword>
<dbReference type="GO" id="GO:0005666">
    <property type="term" value="C:RNA polymerase III complex"/>
    <property type="evidence" value="ECO:0007669"/>
    <property type="project" value="UniProtKB-UniRule"/>
</dbReference>
<proteinExistence type="inferred from homology"/>
<organism evidence="14 15">
    <name type="scientific">Amanita thiersii Skay4041</name>
    <dbReference type="NCBI Taxonomy" id="703135"/>
    <lineage>
        <taxon>Eukaryota</taxon>
        <taxon>Fungi</taxon>
        <taxon>Dikarya</taxon>
        <taxon>Basidiomycota</taxon>
        <taxon>Agaricomycotina</taxon>
        <taxon>Agaricomycetes</taxon>
        <taxon>Agaricomycetidae</taxon>
        <taxon>Agaricales</taxon>
        <taxon>Pluteineae</taxon>
        <taxon>Amanitaceae</taxon>
        <taxon>Amanita</taxon>
    </lineage>
</organism>
<accession>A0A2A9NN44</accession>
<dbReference type="PANTHER" id="PTHR12949:SF0">
    <property type="entry name" value="DNA-DIRECTED RNA POLYMERASE III SUBUNIT RPC3"/>
    <property type="match status" value="1"/>
</dbReference>
<protein>
    <recommendedName>
        <fullName evidence="4 9">DNA-directed RNA polymerase III subunit RPC3</fullName>
        <shortName evidence="9">RNA polymerase III subunit C3</shortName>
    </recommendedName>
</protein>
<evidence type="ECO:0000313" key="15">
    <source>
        <dbReference type="Proteomes" id="UP000242287"/>
    </source>
</evidence>
<dbReference type="AlphaFoldDB" id="A0A2A9NN44"/>
<dbReference type="InterPro" id="IPR008806">
    <property type="entry name" value="RNA_pol_III_Rpc82_C"/>
</dbReference>
<dbReference type="PANTHER" id="PTHR12949">
    <property type="entry name" value="RNA POLYMERASE III DNA DIRECTED -RELATED"/>
    <property type="match status" value="1"/>
</dbReference>
<evidence type="ECO:0000256" key="6">
    <source>
        <dbReference type="ARBA" id="ARBA00023163"/>
    </source>
</evidence>
<dbReference type="SUPFAM" id="SSF46785">
    <property type="entry name" value="Winged helix' DNA-binding domain"/>
    <property type="match status" value="1"/>
</dbReference>
<feature type="region of interest" description="Disordered" evidence="10">
    <location>
        <begin position="214"/>
        <end position="234"/>
    </location>
</feature>
<feature type="compositionally biased region" description="Basic and acidic residues" evidence="10">
    <location>
        <begin position="214"/>
        <end position="224"/>
    </location>
</feature>
<feature type="domain" description="RNA polymerase III subunit RPC82-related helix-turn-helix" evidence="12">
    <location>
        <begin position="9"/>
        <end position="67"/>
    </location>
</feature>
<feature type="domain" description="DNA-directed RNA polymerase III subunit RPC3 winged-helix" evidence="13">
    <location>
        <begin position="380"/>
        <end position="455"/>
    </location>
</feature>
<evidence type="ECO:0000256" key="1">
    <source>
        <dbReference type="ARBA" id="ARBA00004123"/>
    </source>
</evidence>
<evidence type="ECO:0000259" key="11">
    <source>
        <dbReference type="Pfam" id="PF05645"/>
    </source>
</evidence>
<evidence type="ECO:0000256" key="3">
    <source>
        <dbReference type="ARBA" id="ARBA00011206"/>
    </source>
</evidence>
<gene>
    <name evidence="14" type="ORF">AMATHDRAFT_148437</name>
</gene>
<dbReference type="Pfam" id="PF05645">
    <property type="entry name" value="RNA_pol_Rpc82"/>
    <property type="match status" value="1"/>
</dbReference>
<comment type="subcellular location">
    <subcellularLocation>
        <location evidence="1 9">Nucleus</location>
    </subcellularLocation>
</comment>
<dbReference type="InterPro" id="IPR055207">
    <property type="entry name" value="POLR3C_WHD"/>
</dbReference>
<dbReference type="Pfam" id="PF22536">
    <property type="entry name" value="WHD_POLR3C"/>
    <property type="match status" value="1"/>
</dbReference>
<evidence type="ECO:0000256" key="8">
    <source>
        <dbReference type="ARBA" id="ARBA00025127"/>
    </source>
</evidence>
<dbReference type="GO" id="GO:0003697">
    <property type="term" value="F:single-stranded DNA binding"/>
    <property type="evidence" value="ECO:0007669"/>
    <property type="project" value="UniProtKB-UniRule"/>
</dbReference>
<evidence type="ECO:0000256" key="4">
    <source>
        <dbReference type="ARBA" id="ARBA00016689"/>
    </source>
</evidence>
<dbReference type="InterPro" id="IPR036390">
    <property type="entry name" value="WH_DNA-bd_sf"/>
</dbReference>
<evidence type="ECO:0000256" key="9">
    <source>
        <dbReference type="RuleBase" id="RU367076"/>
    </source>
</evidence>
<keyword evidence="7 9" id="KW-0539">Nucleus</keyword>
<dbReference type="EMBL" id="KZ302039">
    <property type="protein sequence ID" value="PFH49102.1"/>
    <property type="molecule type" value="Genomic_DNA"/>
</dbReference>